<comment type="similarity">
    <text evidence="1">Belongs to the cullin family.</text>
</comment>
<accession>A0A7R8WMY8</accession>
<dbReference type="SUPFAM" id="SSF74788">
    <property type="entry name" value="Cullin repeat-like"/>
    <property type="match status" value="1"/>
</dbReference>
<dbReference type="Gene3D" id="6.10.280.240">
    <property type="match status" value="1"/>
</dbReference>
<proteinExistence type="inferred from homology"/>
<dbReference type="Gene3D" id="1.20.1310.10">
    <property type="entry name" value="Cullin Repeats"/>
    <property type="match status" value="2"/>
</dbReference>
<keyword evidence="2" id="KW-1017">Isopeptide bond</keyword>
<protein>
    <recommendedName>
        <fullName evidence="4">Cullin N-terminal domain-containing protein</fullName>
    </recommendedName>
</protein>
<dbReference type="GO" id="GO:0006511">
    <property type="term" value="P:ubiquitin-dependent protein catabolic process"/>
    <property type="evidence" value="ECO:0007669"/>
    <property type="project" value="InterPro"/>
</dbReference>
<dbReference type="FunFam" id="1.20.1310.10:FF:000001">
    <property type="entry name" value="Cullin 3"/>
    <property type="match status" value="1"/>
</dbReference>
<dbReference type="FunFam" id="1.20.1310.10:FF:000006">
    <property type="entry name" value="Cullin 3"/>
    <property type="match status" value="1"/>
</dbReference>
<evidence type="ECO:0000256" key="3">
    <source>
        <dbReference type="ARBA" id="ARBA00022843"/>
    </source>
</evidence>
<evidence type="ECO:0000256" key="2">
    <source>
        <dbReference type="ARBA" id="ARBA00022499"/>
    </source>
</evidence>
<dbReference type="OrthoDB" id="27073at2759"/>
<name>A0A7R8WMY8_9CRUS</name>
<keyword evidence="3" id="KW-0832">Ubl conjugation</keyword>
<organism evidence="5">
    <name type="scientific">Cyprideis torosa</name>
    <dbReference type="NCBI Taxonomy" id="163714"/>
    <lineage>
        <taxon>Eukaryota</taxon>
        <taxon>Metazoa</taxon>
        <taxon>Ecdysozoa</taxon>
        <taxon>Arthropoda</taxon>
        <taxon>Crustacea</taxon>
        <taxon>Oligostraca</taxon>
        <taxon>Ostracoda</taxon>
        <taxon>Podocopa</taxon>
        <taxon>Podocopida</taxon>
        <taxon>Cytherocopina</taxon>
        <taxon>Cytheroidea</taxon>
        <taxon>Cytherideidae</taxon>
        <taxon>Cyprideis</taxon>
    </lineage>
</organism>
<evidence type="ECO:0000259" key="4">
    <source>
        <dbReference type="Pfam" id="PF00888"/>
    </source>
</evidence>
<feature type="non-terminal residue" evidence="5">
    <location>
        <position position="343"/>
    </location>
</feature>
<reference evidence="5" key="1">
    <citation type="submission" date="2020-11" db="EMBL/GenBank/DDBJ databases">
        <authorList>
            <person name="Tran Van P."/>
        </authorList>
    </citation>
    <scope>NUCLEOTIDE SEQUENCE</scope>
</reference>
<dbReference type="GO" id="GO:0031625">
    <property type="term" value="F:ubiquitin protein ligase binding"/>
    <property type="evidence" value="ECO:0007669"/>
    <property type="project" value="InterPro"/>
</dbReference>
<dbReference type="InterPro" id="IPR016159">
    <property type="entry name" value="Cullin_repeat-like_dom_sf"/>
</dbReference>
<evidence type="ECO:0000256" key="1">
    <source>
        <dbReference type="ARBA" id="ARBA00006019"/>
    </source>
</evidence>
<evidence type="ECO:0000313" key="5">
    <source>
        <dbReference type="EMBL" id="CAD7231587.1"/>
    </source>
</evidence>
<dbReference type="InterPro" id="IPR001373">
    <property type="entry name" value="Cullin_N"/>
</dbReference>
<dbReference type="AlphaFoldDB" id="A0A7R8WMY8"/>
<feature type="domain" description="Cullin N-terminal" evidence="4">
    <location>
        <begin position="33"/>
        <end position="332"/>
    </location>
</feature>
<dbReference type="PANTHER" id="PTHR11932">
    <property type="entry name" value="CULLIN"/>
    <property type="match status" value="1"/>
</dbReference>
<gene>
    <name evidence="5" type="ORF">CTOB1V02_LOCUS9434</name>
</gene>
<dbReference type="InterPro" id="IPR045093">
    <property type="entry name" value="Cullin"/>
</dbReference>
<sequence length="343" mass="40184">MSSLKSCPGKKEGKMRIRAFSMTMDERYVENIWNLLKNAIQAIQRKNSNGLSFEELYRNAYTMVLHKHGERLYAGLKEVVQTHLETKVRQEVLDSLHYNFLQTLSTTWQEHQTAMVMIRDILMYLDRVYVKANSLEHVFNLGLILYRDQVVRCGPIRDRLRETLLETVMRERKGEVVDRLAVKNACHMLMVLGVGRRDVYEEDFERPFLQESAEFFRLESQKFLAENSASVYIRKVEARIQEESERATRNLDESTEPRIISVVENELIRRHMKTIVEMENSGVVYMLKHDKVEDLACLFKLLSRVPEGLRTMSDCVSSYLREQGRALVHEEDGVEKNPIVFTQ</sequence>
<dbReference type="Pfam" id="PF00888">
    <property type="entry name" value="Cullin"/>
    <property type="match status" value="1"/>
</dbReference>
<dbReference type="EMBL" id="OB663668">
    <property type="protein sequence ID" value="CAD7231587.1"/>
    <property type="molecule type" value="Genomic_DNA"/>
</dbReference>